<reference evidence="2 3" key="1">
    <citation type="journal article" date="2016" name="Nat. Commun.">
        <title>Genomes of cryptic chimpanzee Plasmodium species reveal key evolutionary events leading to human malaria.</title>
        <authorList>
            <person name="Sundararaman S.A."/>
            <person name="Plenderleith L.J."/>
            <person name="Liu W."/>
            <person name="Loy D.E."/>
            <person name="Learn G.H."/>
            <person name="Li Y."/>
            <person name="Shaw K.S."/>
            <person name="Ayouba A."/>
            <person name="Peeters M."/>
            <person name="Speede S."/>
            <person name="Shaw G.M."/>
            <person name="Bushman F.D."/>
            <person name="Brisson D."/>
            <person name="Rayner J.C."/>
            <person name="Sharp P.M."/>
            <person name="Hahn B.H."/>
        </authorList>
    </citation>
    <scope>NUCLEOTIDE SEQUENCE [LARGE SCALE GENOMIC DNA]</scope>
    <source>
        <strain evidence="2 3">SY75</strain>
    </source>
</reference>
<evidence type="ECO:0000313" key="3">
    <source>
        <dbReference type="Proteomes" id="UP000076004"/>
    </source>
</evidence>
<dbReference type="Proteomes" id="UP000076004">
    <property type="component" value="Chromosome 4"/>
</dbReference>
<keyword evidence="1" id="KW-0175">Coiled coil</keyword>
<name>A0A151LUG5_9APIC</name>
<dbReference type="AlphaFoldDB" id="A0A151LUG5"/>
<dbReference type="EMBL" id="LVLB01000005">
    <property type="protein sequence ID" value="KYO02812.1"/>
    <property type="molecule type" value="Genomic_DNA"/>
</dbReference>
<dbReference type="GeneID" id="29774786"/>
<proteinExistence type="predicted"/>
<dbReference type="VEuPathDB" id="PlasmoDB:PGSY75_0410500"/>
<organism evidence="2 3">
    <name type="scientific">Plasmodium gaboni</name>
    <dbReference type="NCBI Taxonomy" id="647221"/>
    <lineage>
        <taxon>Eukaryota</taxon>
        <taxon>Sar</taxon>
        <taxon>Alveolata</taxon>
        <taxon>Apicomplexa</taxon>
        <taxon>Aconoidasida</taxon>
        <taxon>Haemosporida</taxon>
        <taxon>Plasmodiidae</taxon>
        <taxon>Plasmodium</taxon>
        <taxon>Plasmodium (Laverania)</taxon>
    </lineage>
</organism>
<feature type="coiled-coil region" evidence="1">
    <location>
        <begin position="159"/>
        <end position="200"/>
    </location>
</feature>
<evidence type="ECO:0000256" key="1">
    <source>
        <dbReference type="SAM" id="Coils"/>
    </source>
</evidence>
<comment type="caution">
    <text evidence="2">The sequence shown here is derived from an EMBL/GenBank/DDBJ whole genome shotgun (WGS) entry which is preliminary data.</text>
</comment>
<dbReference type="KEGG" id="pgab:PGSY75_0410500"/>
<dbReference type="RefSeq" id="XP_018643332.1">
    <property type="nucleotide sequence ID" value="XM_018784170.1"/>
</dbReference>
<feature type="coiled-coil region" evidence="1">
    <location>
        <begin position="61"/>
        <end position="102"/>
    </location>
</feature>
<sequence length="213" mass="25331">MRHKISENEIINKIDSINLKEVKDASACMNNYTNFISIKLKKNREGIIHSIQRIKHLEGVTKKLNKELSEGNKELEKLEKNIKELEETNNTLENDIKAQMNKGNLYKSRLALLKKNKVRISKAQEIIDNDIIYMKSRINIMRENADKNNQKFDKIVSQKDKMHQEMERFKKDRKNLQLNLKNTRKNHEFLKNKMQNLVLTMKKSTADDKRFQY</sequence>
<gene>
    <name evidence="2" type="ORF">PGSY75_0410500</name>
</gene>
<dbReference type="VEuPathDB" id="PlasmoDB:PGABG01_0408600"/>
<dbReference type="Gene3D" id="1.10.287.1490">
    <property type="match status" value="1"/>
</dbReference>
<accession>A0A151LUG5</accession>
<protein>
    <submittedName>
        <fullName evidence="2">Uncharacterized protein</fullName>
    </submittedName>
</protein>
<evidence type="ECO:0000313" key="2">
    <source>
        <dbReference type="EMBL" id="KYO02812.1"/>
    </source>
</evidence>